<evidence type="ECO:0000313" key="3">
    <source>
        <dbReference type="EMBL" id="MFC5528278.1"/>
    </source>
</evidence>
<accession>A0ABW0QUY2</accession>
<dbReference type="Proteomes" id="UP001596108">
    <property type="component" value="Unassembled WGS sequence"/>
</dbReference>
<dbReference type="RefSeq" id="WP_378110104.1">
    <property type="nucleotide sequence ID" value="NZ_JBHSNC010000007.1"/>
</dbReference>
<reference evidence="4" key="1">
    <citation type="journal article" date="2019" name="Int. J. Syst. Evol. Microbiol.">
        <title>The Global Catalogue of Microorganisms (GCM) 10K type strain sequencing project: providing services to taxonomists for standard genome sequencing and annotation.</title>
        <authorList>
            <consortium name="The Broad Institute Genomics Platform"/>
            <consortium name="The Broad Institute Genome Sequencing Center for Infectious Disease"/>
            <person name="Wu L."/>
            <person name="Ma J."/>
        </authorList>
    </citation>
    <scope>NUCLEOTIDE SEQUENCE [LARGE SCALE GENOMIC DNA]</scope>
    <source>
        <strain evidence="4">CGMCC 1.18578</strain>
    </source>
</reference>
<comment type="caution">
    <text evidence="3">The sequence shown here is derived from an EMBL/GenBank/DDBJ whole genome shotgun (WGS) entry which is preliminary data.</text>
</comment>
<protein>
    <submittedName>
        <fullName evidence="3">Phosphotransferase</fullName>
    </submittedName>
</protein>
<keyword evidence="4" id="KW-1185">Reference proteome</keyword>
<organism evidence="3 4">
    <name type="scientific">Cohnella yongneupensis</name>
    <dbReference type="NCBI Taxonomy" id="425006"/>
    <lineage>
        <taxon>Bacteria</taxon>
        <taxon>Bacillati</taxon>
        <taxon>Bacillota</taxon>
        <taxon>Bacilli</taxon>
        <taxon>Bacillales</taxon>
        <taxon>Paenibacillaceae</taxon>
        <taxon>Cohnella</taxon>
    </lineage>
</organism>
<evidence type="ECO:0000259" key="2">
    <source>
        <dbReference type="Pfam" id="PF01636"/>
    </source>
</evidence>
<dbReference type="Pfam" id="PF01636">
    <property type="entry name" value="APH"/>
    <property type="match status" value="1"/>
</dbReference>
<dbReference type="InterPro" id="IPR050249">
    <property type="entry name" value="Pseudomonas-type_ThrB"/>
</dbReference>
<dbReference type="PANTHER" id="PTHR21064">
    <property type="entry name" value="AMINOGLYCOSIDE PHOSPHOTRANSFERASE DOMAIN-CONTAINING PROTEIN-RELATED"/>
    <property type="match status" value="1"/>
</dbReference>
<gene>
    <name evidence="3" type="ORF">ACFPQ4_02275</name>
</gene>
<feature type="domain" description="Aminoglycoside phosphotransferase" evidence="2">
    <location>
        <begin position="21"/>
        <end position="241"/>
    </location>
</feature>
<dbReference type="Gene3D" id="3.90.1200.10">
    <property type="match status" value="1"/>
</dbReference>
<dbReference type="Gene3D" id="3.30.200.20">
    <property type="entry name" value="Phosphorylase Kinase, domain 1"/>
    <property type="match status" value="1"/>
</dbReference>
<evidence type="ECO:0000256" key="1">
    <source>
        <dbReference type="ARBA" id="ARBA00038240"/>
    </source>
</evidence>
<evidence type="ECO:0000313" key="4">
    <source>
        <dbReference type="Proteomes" id="UP001596108"/>
    </source>
</evidence>
<dbReference type="EMBL" id="JBHSNC010000007">
    <property type="protein sequence ID" value="MFC5528278.1"/>
    <property type="molecule type" value="Genomic_DNA"/>
</dbReference>
<dbReference type="InterPro" id="IPR002575">
    <property type="entry name" value="Aminoglycoside_PTrfase"/>
</dbReference>
<sequence length="352" mass="39073">MPYDNVLAQYWPQGGWTIAEGQSGWNNTTRYVDADGRKWVLRIYETHREGDKVRFEHAVLRALNGMSLPFSVPCPVDAVSGDTFVTTRDGSDRLACVFPYLVGERPPQGDVDTAFAIGEAAAQLSMALARLQDAVDLGEPNYPPYYELDKTHPMCTPERVANFCASPPEAFAGEAGRLRAIGQALAEMGAALPRLRELPHQLIHGDINHSNLLGHRNNITAVLDFEFCTRDVRAMEVAVIVAGLLLEVNDEEDQPCDNEEESDDVRLIASVLNGFGANLSLTYAEAKAIPLLARLRKLDVFLHFLGRYWDGVDEPQVLLTQLRSTATGLKRLIAIEDLLRTYCLDYLTTLNK</sequence>
<dbReference type="PANTHER" id="PTHR21064:SF6">
    <property type="entry name" value="AMINOGLYCOSIDE PHOSPHOTRANSFERASE DOMAIN-CONTAINING PROTEIN"/>
    <property type="match status" value="1"/>
</dbReference>
<proteinExistence type="inferred from homology"/>
<name>A0ABW0QUY2_9BACL</name>
<comment type="similarity">
    <text evidence="1">Belongs to the pseudomonas-type ThrB family.</text>
</comment>
<dbReference type="InterPro" id="IPR011009">
    <property type="entry name" value="Kinase-like_dom_sf"/>
</dbReference>
<dbReference type="SUPFAM" id="SSF56112">
    <property type="entry name" value="Protein kinase-like (PK-like)"/>
    <property type="match status" value="1"/>
</dbReference>